<evidence type="ECO:0000259" key="5">
    <source>
        <dbReference type="PROSITE" id="PS51379"/>
    </source>
</evidence>
<dbReference type="Pfam" id="PF05653">
    <property type="entry name" value="Mg_trans_NIPA"/>
    <property type="match status" value="1"/>
</dbReference>
<comment type="subunit">
    <text evidence="4">Homodimer.</text>
</comment>
<keyword evidence="7" id="KW-1185">Reference proteome</keyword>
<dbReference type="EMBL" id="CP144697">
    <property type="protein sequence ID" value="WVZ14040.1"/>
    <property type="molecule type" value="Genomic_DNA"/>
</dbReference>
<comment type="function">
    <text evidence="4">Acts as a Mg(2+) transporter. Can also transport other divalent cations such as Fe(2+), Sr(2+), Ba(2+), Mn(2+) and Co(2+) but to a much less extent than Mg(2+).</text>
</comment>
<keyword evidence="4" id="KW-0967">Endosome</keyword>
<dbReference type="Gene3D" id="3.40.50.1000">
    <property type="entry name" value="HAD superfamily/HAD-like"/>
    <property type="match status" value="1"/>
</dbReference>
<dbReference type="GO" id="GO:0005769">
    <property type="term" value="C:early endosome"/>
    <property type="evidence" value="ECO:0007669"/>
    <property type="project" value="UniProtKB-SubCell"/>
</dbReference>
<dbReference type="InterPro" id="IPR008521">
    <property type="entry name" value="Mg_trans_NIPA"/>
</dbReference>
<feature type="transmembrane region" description="Helical" evidence="4">
    <location>
        <begin position="345"/>
        <end position="361"/>
    </location>
</feature>
<dbReference type="InterPro" id="IPR017896">
    <property type="entry name" value="4Fe4S_Fe-S-bd"/>
</dbReference>
<evidence type="ECO:0000256" key="2">
    <source>
        <dbReference type="ARBA" id="ARBA00022989"/>
    </source>
</evidence>
<accession>A0AAQ3NPG0</accession>
<evidence type="ECO:0000256" key="3">
    <source>
        <dbReference type="ARBA" id="ARBA00023136"/>
    </source>
</evidence>
<dbReference type="Proteomes" id="UP001374535">
    <property type="component" value="Chromosome 4"/>
</dbReference>
<protein>
    <recommendedName>
        <fullName evidence="4">Probable magnesium transporter</fullName>
    </recommendedName>
</protein>
<dbReference type="PANTHER" id="PTHR12570:SF19">
    <property type="entry name" value="MAGNESIUM TRANSPORTER-RELATED"/>
    <property type="match status" value="1"/>
</dbReference>
<keyword evidence="3 4" id="KW-0472">Membrane</keyword>
<dbReference type="PANTHER" id="PTHR12570">
    <property type="match status" value="1"/>
</dbReference>
<comment type="subcellular location">
    <subcellularLocation>
        <location evidence="4">Cell membrane</location>
        <topology evidence="4">Multi-pass membrane protein</topology>
    </subcellularLocation>
    <subcellularLocation>
        <location evidence="4">Early endosome</location>
    </subcellularLocation>
</comment>
<keyword evidence="4" id="KW-0813">Transport</keyword>
<reference evidence="6 7" key="1">
    <citation type="journal article" date="2023" name="Life. Sci Alliance">
        <title>Evolutionary insights into 3D genome organization and epigenetic landscape of Vigna mungo.</title>
        <authorList>
            <person name="Junaid A."/>
            <person name="Singh B."/>
            <person name="Bhatia S."/>
        </authorList>
    </citation>
    <scope>NUCLEOTIDE SEQUENCE [LARGE SCALE GENOMIC DNA]</scope>
    <source>
        <strain evidence="6">Urdbean</strain>
    </source>
</reference>
<dbReference type="GO" id="GO:0015095">
    <property type="term" value="F:magnesium ion transmembrane transporter activity"/>
    <property type="evidence" value="ECO:0007669"/>
    <property type="project" value="UniProtKB-UniRule"/>
</dbReference>
<dbReference type="PROSITE" id="PS51379">
    <property type="entry name" value="4FE4S_FER_2"/>
    <property type="match status" value="1"/>
</dbReference>
<evidence type="ECO:0000313" key="6">
    <source>
        <dbReference type="EMBL" id="WVZ14040.1"/>
    </source>
</evidence>
<keyword evidence="1 4" id="KW-0812">Transmembrane</keyword>
<dbReference type="InterPro" id="IPR023214">
    <property type="entry name" value="HAD_sf"/>
</dbReference>
<gene>
    <name evidence="6" type="ORF">V8G54_011606</name>
</gene>
<keyword evidence="4" id="KW-1003">Cell membrane</keyword>
<keyword evidence="2 4" id="KW-1133">Transmembrane helix</keyword>
<proteinExistence type="inferred from homology"/>
<keyword evidence="4" id="KW-0460">Magnesium</keyword>
<comment type="caution">
    <text evidence="4">Lacks conserved residue(s) required for the propagation of feature annotation.</text>
</comment>
<evidence type="ECO:0000313" key="7">
    <source>
        <dbReference type="Proteomes" id="UP001374535"/>
    </source>
</evidence>
<evidence type="ECO:0000256" key="4">
    <source>
        <dbReference type="RuleBase" id="RU363078"/>
    </source>
</evidence>
<dbReference type="AlphaFoldDB" id="A0AAQ3NPG0"/>
<evidence type="ECO:0000256" key="1">
    <source>
        <dbReference type="ARBA" id="ARBA00022692"/>
    </source>
</evidence>
<organism evidence="6 7">
    <name type="scientific">Vigna mungo</name>
    <name type="common">Black gram</name>
    <name type="synonym">Phaseolus mungo</name>
    <dbReference type="NCBI Taxonomy" id="3915"/>
    <lineage>
        <taxon>Eukaryota</taxon>
        <taxon>Viridiplantae</taxon>
        <taxon>Streptophyta</taxon>
        <taxon>Embryophyta</taxon>
        <taxon>Tracheophyta</taxon>
        <taxon>Spermatophyta</taxon>
        <taxon>Magnoliopsida</taxon>
        <taxon>eudicotyledons</taxon>
        <taxon>Gunneridae</taxon>
        <taxon>Pentapetalae</taxon>
        <taxon>rosids</taxon>
        <taxon>fabids</taxon>
        <taxon>Fabales</taxon>
        <taxon>Fabaceae</taxon>
        <taxon>Papilionoideae</taxon>
        <taxon>50 kb inversion clade</taxon>
        <taxon>NPAAA clade</taxon>
        <taxon>indigoferoid/millettioid clade</taxon>
        <taxon>Phaseoleae</taxon>
        <taxon>Vigna</taxon>
    </lineage>
</organism>
<name>A0AAQ3NPG0_VIGMU</name>
<dbReference type="GO" id="GO:0005886">
    <property type="term" value="C:plasma membrane"/>
    <property type="evidence" value="ECO:0007669"/>
    <property type="project" value="UniProtKB-SubCell"/>
</dbReference>
<feature type="transmembrane region" description="Helical" evidence="4">
    <location>
        <begin position="234"/>
        <end position="256"/>
    </location>
</feature>
<sequence>MRAEQGVEVSCCSLRRLIVRQRSSRCSGTFAPALTVNISVCSNPAIDKGVAHESVGVKPMTLVPKEIPVKASERSFSTLYSDVYVCGLISWFYKVIHHLNNWLRGMTNHPLLRFENDLVVAVGKGEPAAVMTEYGFRHALSIDEYASCFENIDPLAPYKKWTSNLAIMQTKFNESFPRNDVLSKRVQAAFIVSDPVDWSRDIQQCRGCKFCCICICPSGSSYPSWRIKYYCEKLHHLGISGCVMCIIGSIIIVIHAPREQPIKSVQEIWDMATQPAFLAHGGSVIVLVFILVFHFAPRCGHTNVLVYTGICSLMGSLSVMSVKALGTSLKLTFEGKNQLIYPETWFFMLVVAICVIPANELS</sequence>
<keyword evidence="4" id="KW-0406">Ion transport</keyword>
<feature type="transmembrane region" description="Helical" evidence="4">
    <location>
        <begin position="276"/>
        <end position="297"/>
    </location>
</feature>
<comment type="similarity">
    <text evidence="4">Belongs to the NIPA (TC 2.A.7) family.</text>
</comment>
<feature type="domain" description="4Fe-4S ferredoxin-type" evidence="5">
    <location>
        <begin position="196"/>
        <end position="226"/>
    </location>
</feature>
<feature type="transmembrane region" description="Helical" evidence="4">
    <location>
        <begin position="304"/>
        <end position="325"/>
    </location>
</feature>